<dbReference type="InterPro" id="IPR035417">
    <property type="entry name" value="SSRP1/POB3_N"/>
</dbReference>
<evidence type="ECO:0000313" key="16">
    <source>
        <dbReference type="EMBL" id="VVC31920.1"/>
    </source>
</evidence>
<keyword evidence="11 12" id="KW-0539">Nucleus</keyword>
<dbReference type="InterPro" id="IPR036910">
    <property type="entry name" value="HMG_box_dom_sf"/>
</dbReference>
<evidence type="ECO:0000256" key="14">
    <source>
        <dbReference type="SAM" id="MobiDB-lite"/>
    </source>
</evidence>
<dbReference type="OrthoDB" id="498543at2759"/>
<evidence type="ECO:0000256" key="6">
    <source>
        <dbReference type="ARBA" id="ARBA00022763"/>
    </source>
</evidence>
<evidence type="ECO:0000256" key="4">
    <source>
        <dbReference type="ARBA" id="ARBA00022454"/>
    </source>
</evidence>
<comment type="function">
    <text evidence="13">Component of the FACT complex, a general chromatin factor that acts to reorganize nucleosomes. The FACT complex is involved in multiple processes that require DNA as a template such as mRNA elongation, DNA replication and DNA repair. During transcription elongation the FACT complex acts as a histone chaperone that both destabilizes and restores nucleosomal structure. It facilitates the passage of RNA polymerase II and transcription by promoting the dissociation of one histone H2A-H2B dimer from the nucleosome, then subsequently promotes the reestablishment of the nucleosome following the passage of RNA polymerase II.</text>
</comment>
<organism evidence="16 17">
    <name type="scientific">Cinara cedri</name>
    <dbReference type="NCBI Taxonomy" id="506608"/>
    <lineage>
        <taxon>Eukaryota</taxon>
        <taxon>Metazoa</taxon>
        <taxon>Ecdysozoa</taxon>
        <taxon>Arthropoda</taxon>
        <taxon>Hexapoda</taxon>
        <taxon>Insecta</taxon>
        <taxon>Pterygota</taxon>
        <taxon>Neoptera</taxon>
        <taxon>Paraneoptera</taxon>
        <taxon>Hemiptera</taxon>
        <taxon>Sternorrhyncha</taxon>
        <taxon>Aphidomorpha</taxon>
        <taxon>Aphidoidea</taxon>
        <taxon>Aphididae</taxon>
        <taxon>Lachninae</taxon>
        <taxon>Cinara</taxon>
    </lineage>
</organism>
<dbReference type="PROSITE" id="PS50118">
    <property type="entry name" value="HMG_BOX_2"/>
    <property type="match status" value="1"/>
</dbReference>
<keyword evidence="5 13" id="KW-0235">DNA replication</keyword>
<evidence type="ECO:0000256" key="9">
    <source>
        <dbReference type="ARBA" id="ARBA00023163"/>
    </source>
</evidence>
<feature type="compositionally biased region" description="Low complexity" evidence="14">
    <location>
        <begin position="620"/>
        <end position="630"/>
    </location>
</feature>
<dbReference type="GO" id="GO:1902275">
    <property type="term" value="P:regulation of chromatin organization"/>
    <property type="evidence" value="ECO:0007669"/>
    <property type="project" value="TreeGrafter"/>
</dbReference>
<dbReference type="FunFam" id="2.30.29.30:FF:000098">
    <property type="entry name" value="Fact complex subunit ssrp1"/>
    <property type="match status" value="1"/>
</dbReference>
<dbReference type="AlphaFoldDB" id="A0A5E4MNL0"/>
<dbReference type="Pfam" id="PF21103">
    <property type="entry name" value="PH1_SSRP1-like"/>
    <property type="match status" value="1"/>
</dbReference>
<comment type="similarity">
    <text evidence="2 13">Belongs to the SSRP1 family.</text>
</comment>
<feature type="compositionally biased region" description="Acidic residues" evidence="14">
    <location>
        <begin position="462"/>
        <end position="491"/>
    </location>
</feature>
<evidence type="ECO:0000256" key="7">
    <source>
        <dbReference type="ARBA" id="ARBA00023015"/>
    </source>
</evidence>
<dbReference type="Gene3D" id="2.30.29.30">
    <property type="entry name" value="Pleckstrin-homology domain (PH domain)/Phosphotyrosine-binding domain (PTB)"/>
    <property type="match status" value="2"/>
</dbReference>
<dbReference type="InterPro" id="IPR000969">
    <property type="entry name" value="SSRP1/POB3"/>
</dbReference>
<sequence length="781" mass="87712">MDLEFQDVRAEVKGIMCTGRLKFTDQNIAFKNIKTGKVEQLTSSDIEFVNWQKLVGTCGIRIFLKNGNLHRYSGFNESDQDKIAKYFKNTYHLDMLEKELALKGWNWGSAKFNGSILSFDIGSLTAFELPLNNVSQCTTGKNEVTLEFHQNDEAPVSLCEMRFHIPTAELVGDQDPVEAFHNQVMQQASVISISGDAIAIFREMQCLTPRGRYDIKVFQTFFQLHGKTFDYKIPMTTVLRLFILPHKDGRQVFFVVSLDPPIKQGQTRYHYLVLLFNMEDDTSIELPFSDEEIKSKYAGKLTKELSGPTYEVLAQVMKAIVNRKITTPASFKGHSGTSAIGCSYKAAAGYIYPLERGFIYIHKPPIHIRFEEIASVNFARGGGSTRSFDFEIELVNGVIHTFSSIEKEEYGSLYDFINVKNLRVKNTGKSDKPAYTGDDYGDSDNEVEPDAYLARVKLEGQERDEDDDSEESTDEDFNPDGQESDVAEEFDSNPSTTDSESGNEEGGGSKEKKDKKKDKKPKSAKTISEKPRKPKKAKKPDDGRPKRPASAYMIWFNESREDIKSKNPGISFVDIAKKGGEIWKKMTSSEKAKYEEKAGKAKEDYNRAMKEFVEGGGQAKSSKQSSSQKKVATPVKSLSIVSKEFIESDDDSSSDSDGKNKSKLKSKQKPSDNLSDDNKSKSKQSTKKTNKEPSKSSKVKKKSSEDSSEEGVNSDDLSDDNKPKSKQISKKTEKFSKAKRQRESSDESSEEEKKPLKKKNKSESEEDDDTSESPSDISDSD</sequence>
<dbReference type="InterPro" id="IPR011993">
    <property type="entry name" value="PH-like_dom_sf"/>
</dbReference>
<keyword evidence="17" id="KW-1185">Reference proteome</keyword>
<dbReference type="InterPro" id="IPR038167">
    <property type="entry name" value="SSRP1_sf"/>
</dbReference>
<feature type="region of interest" description="Disordered" evidence="14">
    <location>
        <begin position="459"/>
        <end position="551"/>
    </location>
</feature>
<dbReference type="GO" id="GO:0031491">
    <property type="term" value="F:nucleosome binding"/>
    <property type="evidence" value="ECO:0007669"/>
    <property type="project" value="TreeGrafter"/>
</dbReference>
<evidence type="ECO:0000256" key="2">
    <source>
        <dbReference type="ARBA" id="ARBA00010060"/>
    </source>
</evidence>
<evidence type="ECO:0000256" key="11">
    <source>
        <dbReference type="ARBA" id="ARBA00023242"/>
    </source>
</evidence>
<dbReference type="PRINTS" id="PR00887">
    <property type="entry name" value="SSRCOGNITION"/>
</dbReference>
<feature type="compositionally biased region" description="Basic residues" evidence="14">
    <location>
        <begin position="513"/>
        <end position="523"/>
    </location>
</feature>
<dbReference type="SUPFAM" id="SSF50729">
    <property type="entry name" value="PH domain-like"/>
    <property type="match status" value="1"/>
</dbReference>
<dbReference type="InterPro" id="IPR013719">
    <property type="entry name" value="RTT106/SPT16-like_middle_dom"/>
</dbReference>
<dbReference type="Pfam" id="PF00505">
    <property type="entry name" value="HMG_box"/>
    <property type="match status" value="1"/>
</dbReference>
<dbReference type="Pfam" id="PF17292">
    <property type="entry name" value="POB3_N"/>
    <property type="match status" value="1"/>
</dbReference>
<dbReference type="Gene3D" id="2.30.29.150">
    <property type="match status" value="1"/>
</dbReference>
<feature type="DNA-binding region" description="HMG box" evidence="12">
    <location>
        <begin position="545"/>
        <end position="613"/>
    </location>
</feature>
<dbReference type="GO" id="GO:0042393">
    <property type="term" value="F:histone binding"/>
    <property type="evidence" value="ECO:0007669"/>
    <property type="project" value="TreeGrafter"/>
</dbReference>
<dbReference type="GO" id="GO:0035101">
    <property type="term" value="C:FACT complex"/>
    <property type="evidence" value="ECO:0007669"/>
    <property type="project" value="TreeGrafter"/>
</dbReference>
<dbReference type="Gene3D" id="1.10.30.10">
    <property type="entry name" value="High mobility group box domain"/>
    <property type="match status" value="1"/>
</dbReference>
<evidence type="ECO:0000256" key="5">
    <source>
        <dbReference type="ARBA" id="ARBA00022705"/>
    </source>
</evidence>
<evidence type="ECO:0000256" key="3">
    <source>
        <dbReference type="ARBA" id="ARBA00016104"/>
    </source>
</evidence>
<dbReference type="Pfam" id="PF08512">
    <property type="entry name" value="Rttp106-like_middle"/>
    <property type="match status" value="1"/>
</dbReference>
<dbReference type="PANTHER" id="PTHR45849">
    <property type="entry name" value="FACT COMPLEX SUBUNIT SSRP1"/>
    <property type="match status" value="1"/>
</dbReference>
<keyword evidence="4 13" id="KW-0158">Chromosome</keyword>
<comment type="subcellular location">
    <subcellularLocation>
        <location evidence="1">Nucleus</location>
        <location evidence="1">Nucleolus</location>
    </subcellularLocation>
    <subcellularLocation>
        <location evidence="13">Nucleus</location>
    </subcellularLocation>
    <subcellularLocation>
        <location evidence="13">Chromosome</location>
    </subcellularLocation>
</comment>
<feature type="domain" description="HMG box" evidence="15">
    <location>
        <begin position="545"/>
        <end position="613"/>
    </location>
</feature>
<keyword evidence="9 13" id="KW-0804">Transcription</keyword>
<dbReference type="GO" id="GO:0003677">
    <property type="term" value="F:DNA binding"/>
    <property type="evidence" value="ECO:0007669"/>
    <property type="project" value="UniProtKB-UniRule"/>
</dbReference>
<evidence type="ECO:0000256" key="10">
    <source>
        <dbReference type="ARBA" id="ARBA00023204"/>
    </source>
</evidence>
<dbReference type="FunFam" id="2.30.29.30:FF:000119">
    <property type="entry name" value="FACT complex subunit SSRP1"/>
    <property type="match status" value="1"/>
</dbReference>
<dbReference type="InterPro" id="IPR024954">
    <property type="entry name" value="SSRP1_DD"/>
</dbReference>
<keyword evidence="6 13" id="KW-0227">DNA damage</keyword>
<dbReference type="Pfam" id="PF03531">
    <property type="entry name" value="SSrecog"/>
    <property type="match status" value="1"/>
</dbReference>
<feature type="compositionally biased region" description="Low complexity" evidence="14">
    <location>
        <begin position="772"/>
        <end position="781"/>
    </location>
</feature>
<dbReference type="Proteomes" id="UP000325440">
    <property type="component" value="Unassembled WGS sequence"/>
</dbReference>
<gene>
    <name evidence="16" type="ORF">CINCED_3A010098</name>
</gene>
<dbReference type="CDD" id="cd13231">
    <property type="entry name" value="PH2_SSRP1-like"/>
    <property type="match status" value="1"/>
</dbReference>
<dbReference type="GO" id="GO:0006260">
    <property type="term" value="P:DNA replication"/>
    <property type="evidence" value="ECO:0007669"/>
    <property type="project" value="UniProtKB-KW"/>
</dbReference>
<feature type="region of interest" description="Disordered" evidence="14">
    <location>
        <begin position="427"/>
        <end position="447"/>
    </location>
</feature>
<reference evidence="16 17" key="1">
    <citation type="submission" date="2019-08" db="EMBL/GenBank/DDBJ databases">
        <authorList>
            <person name="Alioto T."/>
            <person name="Alioto T."/>
            <person name="Gomez Garrido J."/>
        </authorList>
    </citation>
    <scope>NUCLEOTIDE SEQUENCE [LARGE SCALE GENOMIC DNA]</scope>
</reference>
<feature type="region of interest" description="Disordered" evidence="14">
    <location>
        <begin position="614"/>
        <end position="781"/>
    </location>
</feature>
<dbReference type="SMART" id="SM01287">
    <property type="entry name" value="Rtt106"/>
    <property type="match status" value="1"/>
</dbReference>
<accession>A0A5E4MNL0</accession>
<dbReference type="EMBL" id="CABPRJ010000952">
    <property type="protein sequence ID" value="VVC31920.1"/>
    <property type="molecule type" value="Genomic_DNA"/>
</dbReference>
<dbReference type="CDD" id="cd13230">
    <property type="entry name" value="PH1_SSRP1-like"/>
    <property type="match status" value="1"/>
</dbReference>
<dbReference type="SMART" id="SM00398">
    <property type="entry name" value="HMG"/>
    <property type="match status" value="1"/>
</dbReference>
<feature type="compositionally biased region" description="Acidic residues" evidence="14">
    <location>
        <begin position="706"/>
        <end position="718"/>
    </location>
</feature>
<evidence type="ECO:0000256" key="13">
    <source>
        <dbReference type="RuleBase" id="RU364013"/>
    </source>
</evidence>
<dbReference type="PANTHER" id="PTHR45849:SF1">
    <property type="entry name" value="FACT COMPLEX SUBUNIT SSRP1"/>
    <property type="match status" value="1"/>
</dbReference>
<dbReference type="CDD" id="cd21994">
    <property type="entry name" value="HMG-box_SSRP1-like"/>
    <property type="match status" value="1"/>
</dbReference>
<name>A0A5E4MNL0_9HEMI</name>
<dbReference type="GO" id="GO:0006281">
    <property type="term" value="P:DNA repair"/>
    <property type="evidence" value="ECO:0007669"/>
    <property type="project" value="UniProtKB-KW"/>
</dbReference>
<dbReference type="FunFam" id="2.30.29.150:FF:000001">
    <property type="entry name" value="Fact complex subunit ssrp1"/>
    <property type="match status" value="1"/>
</dbReference>
<keyword evidence="8 12" id="KW-0238">DNA-binding</keyword>
<evidence type="ECO:0000256" key="12">
    <source>
        <dbReference type="PROSITE-ProRule" id="PRU00267"/>
    </source>
</evidence>
<dbReference type="FunFam" id="2.30.29.220:FF:000001">
    <property type="entry name" value="FACT complex subunit SSRP1"/>
    <property type="match status" value="1"/>
</dbReference>
<dbReference type="InterPro" id="IPR050454">
    <property type="entry name" value="RTT106/SSRP1_HistChap/FACT"/>
</dbReference>
<evidence type="ECO:0000256" key="1">
    <source>
        <dbReference type="ARBA" id="ARBA00004604"/>
    </source>
</evidence>
<evidence type="ECO:0000313" key="17">
    <source>
        <dbReference type="Proteomes" id="UP000325440"/>
    </source>
</evidence>
<dbReference type="Gene3D" id="2.30.29.220">
    <property type="entry name" value="Structure-specific recognition protein (SSRP1)"/>
    <property type="match status" value="1"/>
</dbReference>
<evidence type="ECO:0000259" key="15">
    <source>
        <dbReference type="PROSITE" id="PS50118"/>
    </source>
</evidence>
<dbReference type="SUPFAM" id="SSF47095">
    <property type="entry name" value="HMG-box"/>
    <property type="match status" value="1"/>
</dbReference>
<dbReference type="GO" id="GO:0005730">
    <property type="term" value="C:nucleolus"/>
    <property type="evidence" value="ECO:0007669"/>
    <property type="project" value="UniProtKB-SubCell"/>
</dbReference>
<keyword evidence="10 13" id="KW-0234">DNA repair</keyword>
<keyword evidence="7 13" id="KW-0805">Transcription regulation</keyword>
<evidence type="ECO:0000256" key="8">
    <source>
        <dbReference type="ARBA" id="ARBA00023125"/>
    </source>
</evidence>
<dbReference type="InterPro" id="IPR048993">
    <property type="entry name" value="SSRP1-like_PH1"/>
</dbReference>
<protein>
    <recommendedName>
        <fullName evidence="3 13">FACT complex subunit SSRP1</fullName>
    </recommendedName>
</protein>
<feature type="compositionally biased region" description="Basic and acidic residues" evidence="14">
    <location>
        <begin position="730"/>
        <end position="745"/>
    </location>
</feature>
<dbReference type="InterPro" id="IPR009071">
    <property type="entry name" value="HMG_box_dom"/>
</dbReference>
<proteinExistence type="inferred from homology"/>